<keyword evidence="3" id="KW-1185">Reference proteome</keyword>
<evidence type="ECO:0000259" key="1">
    <source>
        <dbReference type="Pfam" id="PF14213"/>
    </source>
</evidence>
<dbReference type="EMBL" id="BSDX01000001">
    <property type="protein sequence ID" value="GLI54470.1"/>
    <property type="molecule type" value="Genomic_DNA"/>
</dbReference>
<name>A0A9W6LM27_9BACT</name>
<dbReference type="AlphaFoldDB" id="A0A9W6LM27"/>
<protein>
    <recommendedName>
        <fullName evidence="1">DUF4325 domain-containing protein</fullName>
    </recommendedName>
</protein>
<reference evidence="2" key="1">
    <citation type="submission" date="2022-12" db="EMBL/GenBank/DDBJ databases">
        <title>Reference genome sequencing for broad-spectrum identification of bacterial and archaeal isolates by mass spectrometry.</title>
        <authorList>
            <person name="Sekiguchi Y."/>
            <person name="Tourlousse D.M."/>
        </authorList>
    </citation>
    <scope>NUCLEOTIDE SEQUENCE</scope>
    <source>
        <strain evidence="2">TSL-P1</strain>
    </source>
</reference>
<comment type="caution">
    <text evidence="2">The sequence shown here is derived from an EMBL/GenBank/DDBJ whole genome shotgun (WGS) entry which is preliminary data.</text>
</comment>
<dbReference type="Proteomes" id="UP001144297">
    <property type="component" value="Unassembled WGS sequence"/>
</dbReference>
<proteinExistence type="predicted"/>
<dbReference type="Pfam" id="PF14213">
    <property type="entry name" value="DUF4325"/>
    <property type="match status" value="1"/>
</dbReference>
<gene>
    <name evidence="2" type="ORF">TISLANDTSLP1_21630</name>
</gene>
<evidence type="ECO:0000313" key="3">
    <source>
        <dbReference type="Proteomes" id="UP001144297"/>
    </source>
</evidence>
<dbReference type="InterPro" id="IPR025474">
    <property type="entry name" value="DUF4325"/>
</dbReference>
<sequence length="131" mass="14820">MKNKIRKILIREIVPYDFAGSRFTGEEVRNIMKEAFDKGESVILDFQGIEGITQSFGDEIVGIFTRIHGVEFVKNNIKLENANEKVKSILNWVIKYSKKIHNLSMENNNAVIIRPDIAFSQKISSSVSSSG</sequence>
<organism evidence="2 3">
    <name type="scientific">Thermodesulfovibrio yellowstonii</name>
    <dbReference type="NCBI Taxonomy" id="28262"/>
    <lineage>
        <taxon>Bacteria</taxon>
        <taxon>Pseudomonadati</taxon>
        <taxon>Nitrospirota</taxon>
        <taxon>Thermodesulfovibrionia</taxon>
        <taxon>Thermodesulfovibrionales</taxon>
        <taxon>Thermodesulfovibrionaceae</taxon>
        <taxon>Thermodesulfovibrio</taxon>
    </lineage>
</organism>
<accession>A0A9W6LM27</accession>
<feature type="domain" description="DUF4325" evidence="1">
    <location>
        <begin position="25"/>
        <end position="86"/>
    </location>
</feature>
<evidence type="ECO:0000313" key="2">
    <source>
        <dbReference type="EMBL" id="GLI54470.1"/>
    </source>
</evidence>